<dbReference type="PIRSF" id="PIRSF002799">
    <property type="entry name" value="PBP_1b"/>
    <property type="match status" value="1"/>
</dbReference>
<keyword evidence="16" id="KW-0046">Antibiotic resistance</keyword>
<evidence type="ECO:0000256" key="13">
    <source>
        <dbReference type="ARBA" id="ARBA00022960"/>
    </source>
</evidence>
<gene>
    <name evidence="29" type="primary">mrcB</name>
    <name evidence="29" type="ORF">GCM10023095_13730</name>
</gene>
<dbReference type="InterPro" id="IPR028166">
    <property type="entry name" value="UB2H"/>
</dbReference>
<comment type="subcellular location">
    <subcellularLocation>
        <location evidence="2">Cell membrane</location>
    </subcellularLocation>
</comment>
<feature type="compositionally biased region" description="Basic residues" evidence="24">
    <location>
        <begin position="11"/>
        <end position="22"/>
    </location>
</feature>
<keyword evidence="12" id="KW-0378">Hydrolase</keyword>
<dbReference type="PANTHER" id="PTHR32282:SF11">
    <property type="entry name" value="PENICILLIN-BINDING PROTEIN 1B"/>
    <property type="match status" value="1"/>
</dbReference>
<feature type="compositionally biased region" description="Low complexity" evidence="24">
    <location>
        <begin position="1"/>
        <end position="10"/>
    </location>
</feature>
<dbReference type="RefSeq" id="WP_345011373.1">
    <property type="nucleotide sequence ID" value="NZ_BAABFC010000009.1"/>
</dbReference>
<comment type="catalytic activity">
    <reaction evidence="20">
        <text>Preferential cleavage: (Ac)2-L-Lys-D-Ala-|-D-Ala. Also transpeptidation of peptidyl-alanyl moieties that are N-acyl substituents of D-alanine.</text>
        <dbReference type="EC" id="3.4.16.4"/>
    </reaction>
</comment>
<sequence length="783" mass="86799">MASRKPAAKSSRSRKSAPRKGGARSSAWSINWSRWGWLGFKLALVGVAALVLFGIYLDSKIRVKFDGQKWQLPALVYSRPLELYPGQRLSKAQMLHELKLLNYRPSPHPSGAGQYGEAGNQLVVIRRGFHFYDGEEPARPLILTFSGQRLTKLQNADNRRELGYVRMDPVLLDRLSAEQVEDRLLLRIDEVPQLFVDTLLTVEDRDFYHHGGVSLLSIGRAFWANLRAGRTVQGGSTLTQQLAKNFFLTRERSLWRKVQEAYMAVIMDYRYSKDQILETYLNEIYLGQNGNDGVYGFGLASYFYFGLPLNELEPDQLALLVAMVRGPSYYDPWRFPERAQQRRDLVLRLLLDNKRLNPQEYQSYVSRPLGLSARGQMAYGRTPAFMNLLHRELKQRFGEGFIGQSGLKIFTSLDPVAQQAAEQAVSGELAKLAKSKSGLEGAMVVSNWHTGEVSAMVGGKDTRFAGFNRALDARRPIGSLIKPAVYYTGLMNGYRLATPLKDEPLSLKSDGGKTWRPQNYDKGYRGQVPLYLAMANSLNLPTVRLGMDVGLDKVVDSLKALGVTQSIPVYPSLLLGTLALSPYEVNQMYLTLANQGLYQPLTAIRAVVSEDGKLLYEKAEQAKRQLDPQASYLTLYTMTKVASLGTARSLAAQFPKAVLAGKTGTTDNLRDSWFSGLDNDEVVSVWVGRDDNQPAGLTGAGGALRLFSDYLQRRGVNSLQLNPPRGIITARFNGAGGHVADSCGNATSLPARSVDLPPAQGCSVLSAPIEQTKDWFESLFGKG</sequence>
<evidence type="ECO:0000256" key="11">
    <source>
        <dbReference type="ARBA" id="ARBA00022679"/>
    </source>
</evidence>
<dbReference type="Gene3D" id="1.20.5.100">
    <property type="entry name" value="Cytochrome c1, transmembrane anchor, C-terminal"/>
    <property type="match status" value="1"/>
</dbReference>
<evidence type="ECO:0000256" key="6">
    <source>
        <dbReference type="ARBA" id="ARBA00018637"/>
    </source>
</evidence>
<keyword evidence="8" id="KW-0121">Carboxypeptidase</keyword>
<dbReference type="InterPro" id="IPR011813">
    <property type="entry name" value="PBP_1b"/>
</dbReference>
<dbReference type="SUPFAM" id="SSF56601">
    <property type="entry name" value="beta-lactamase/transpeptidase-like"/>
    <property type="match status" value="1"/>
</dbReference>
<evidence type="ECO:0000256" key="23">
    <source>
        <dbReference type="PIRNR" id="PIRNR002799"/>
    </source>
</evidence>
<feature type="domain" description="Glycosyl transferase family 51" evidence="27">
    <location>
        <begin position="179"/>
        <end position="348"/>
    </location>
</feature>
<evidence type="ECO:0000256" key="18">
    <source>
        <dbReference type="ARBA" id="ARBA00023316"/>
    </source>
</evidence>
<evidence type="ECO:0000256" key="8">
    <source>
        <dbReference type="ARBA" id="ARBA00022645"/>
    </source>
</evidence>
<evidence type="ECO:0000313" key="30">
    <source>
        <dbReference type="Proteomes" id="UP001501321"/>
    </source>
</evidence>
<evidence type="ECO:0000256" key="5">
    <source>
        <dbReference type="ARBA" id="ARBA00007739"/>
    </source>
</evidence>
<dbReference type="NCBIfam" id="TIGR02071">
    <property type="entry name" value="PBP_1b"/>
    <property type="match status" value="1"/>
</dbReference>
<dbReference type="Pfam" id="PF00912">
    <property type="entry name" value="Transgly"/>
    <property type="match status" value="1"/>
</dbReference>
<evidence type="ECO:0000256" key="24">
    <source>
        <dbReference type="SAM" id="MobiDB-lite"/>
    </source>
</evidence>
<dbReference type="InterPro" id="IPR036950">
    <property type="entry name" value="PBP_transglycosylase"/>
</dbReference>
<protein>
    <recommendedName>
        <fullName evidence="6 22">Penicillin-binding protein 1B</fullName>
        <shortName evidence="23">PBP-1b</shortName>
        <shortName evidence="23">PBP1b</shortName>
    </recommendedName>
    <alternativeName>
        <fullName evidence="19 23">Murein polymerase</fullName>
    </alternativeName>
</protein>
<keyword evidence="9" id="KW-0645">Protease</keyword>
<organism evidence="29 30">
    <name type="scientific">Pseudaeromonas paramecii</name>
    <dbReference type="NCBI Taxonomy" id="2138166"/>
    <lineage>
        <taxon>Bacteria</taxon>
        <taxon>Pseudomonadati</taxon>
        <taxon>Pseudomonadota</taxon>
        <taxon>Gammaproteobacteria</taxon>
        <taxon>Aeromonadales</taxon>
        <taxon>Aeromonadaceae</taxon>
        <taxon>Pseudaeromonas</taxon>
    </lineage>
</organism>
<evidence type="ECO:0000256" key="25">
    <source>
        <dbReference type="SAM" id="Phobius"/>
    </source>
</evidence>
<keyword evidence="7" id="KW-1003">Cell membrane</keyword>
<evidence type="ECO:0000256" key="4">
    <source>
        <dbReference type="ARBA" id="ARBA00007090"/>
    </source>
</evidence>
<keyword evidence="25" id="KW-0812">Transmembrane</keyword>
<keyword evidence="15 25" id="KW-0472">Membrane</keyword>
<dbReference type="Gene3D" id="3.40.710.10">
    <property type="entry name" value="DD-peptidase/beta-lactamase superfamily"/>
    <property type="match status" value="1"/>
</dbReference>
<feature type="region of interest" description="Disordered" evidence="24">
    <location>
        <begin position="1"/>
        <end position="24"/>
    </location>
</feature>
<evidence type="ECO:0000256" key="1">
    <source>
        <dbReference type="ARBA" id="ARBA00002624"/>
    </source>
</evidence>
<evidence type="ECO:0000256" key="19">
    <source>
        <dbReference type="ARBA" id="ARBA00032454"/>
    </source>
</evidence>
<evidence type="ECO:0000256" key="9">
    <source>
        <dbReference type="ARBA" id="ARBA00022670"/>
    </source>
</evidence>
<reference evidence="30" key="1">
    <citation type="journal article" date="2019" name="Int. J. Syst. Evol. Microbiol.">
        <title>The Global Catalogue of Microorganisms (GCM) 10K type strain sequencing project: providing services to taxonomists for standard genome sequencing and annotation.</title>
        <authorList>
            <consortium name="The Broad Institute Genomics Platform"/>
            <consortium name="The Broad Institute Genome Sequencing Center for Infectious Disease"/>
            <person name="Wu L."/>
            <person name="Ma J."/>
        </authorList>
    </citation>
    <scope>NUCLEOTIDE SEQUENCE [LARGE SCALE GENOMIC DNA]</scope>
    <source>
        <strain evidence="30">JCM 32226</strain>
    </source>
</reference>
<evidence type="ECO:0000256" key="10">
    <source>
        <dbReference type="ARBA" id="ARBA00022676"/>
    </source>
</evidence>
<dbReference type="InterPro" id="IPR001460">
    <property type="entry name" value="PCN-bd_Tpept"/>
</dbReference>
<evidence type="ECO:0000256" key="12">
    <source>
        <dbReference type="ARBA" id="ARBA00022801"/>
    </source>
</evidence>
<feature type="transmembrane region" description="Helical" evidence="25">
    <location>
        <begin position="35"/>
        <end position="57"/>
    </location>
</feature>
<evidence type="ECO:0000256" key="20">
    <source>
        <dbReference type="ARBA" id="ARBA00034000"/>
    </source>
</evidence>
<dbReference type="Pfam" id="PF00905">
    <property type="entry name" value="Transpeptidase"/>
    <property type="match status" value="1"/>
</dbReference>
<evidence type="ECO:0000259" key="26">
    <source>
        <dbReference type="Pfam" id="PF00905"/>
    </source>
</evidence>
<keyword evidence="10 23" id="KW-0328">Glycosyltransferase</keyword>
<evidence type="ECO:0000256" key="21">
    <source>
        <dbReference type="ARBA" id="ARBA00049902"/>
    </source>
</evidence>
<evidence type="ECO:0000256" key="7">
    <source>
        <dbReference type="ARBA" id="ARBA00022475"/>
    </source>
</evidence>
<evidence type="ECO:0000313" key="29">
    <source>
        <dbReference type="EMBL" id="GAA4497320.1"/>
    </source>
</evidence>
<dbReference type="PANTHER" id="PTHR32282">
    <property type="entry name" value="BINDING PROTEIN TRANSPEPTIDASE, PUTATIVE-RELATED"/>
    <property type="match status" value="1"/>
</dbReference>
<dbReference type="InterPro" id="IPR001264">
    <property type="entry name" value="Glyco_trans_51"/>
</dbReference>
<evidence type="ECO:0000256" key="22">
    <source>
        <dbReference type="NCBIfam" id="TIGR02071"/>
    </source>
</evidence>
<dbReference type="EMBL" id="BAABFC010000009">
    <property type="protein sequence ID" value="GAA4497320.1"/>
    <property type="molecule type" value="Genomic_DNA"/>
</dbReference>
<proteinExistence type="inferred from homology"/>
<name>A0ABP8Q434_9GAMM</name>
<keyword evidence="18 23" id="KW-0961">Cell wall biogenesis/degradation</keyword>
<evidence type="ECO:0000256" key="16">
    <source>
        <dbReference type="ARBA" id="ARBA00023251"/>
    </source>
</evidence>
<feature type="domain" description="Penicillin-binding protein transpeptidase" evidence="26">
    <location>
        <begin position="441"/>
        <end position="676"/>
    </location>
</feature>
<comment type="catalytic activity">
    <reaction evidence="21">
        <text>[GlcNAc-(1-&gt;4)-Mur2Ac(oyl-L-Ala-gamma-D-Glu-L-Lys-D-Ala-D-Ala)](n)-di-trans,octa-cis-undecaprenyl diphosphate + beta-D-GlcNAc-(1-&gt;4)-Mur2Ac(oyl-L-Ala-gamma-D-Glu-L-Lys-D-Ala-D-Ala)-di-trans,octa-cis-undecaprenyl diphosphate = [GlcNAc-(1-&gt;4)-Mur2Ac(oyl-L-Ala-gamma-D-Glu-L-Lys-D-Ala-D-Ala)](n+1)-di-trans,octa-cis-undecaprenyl diphosphate + di-trans,octa-cis-undecaprenyl diphosphate + H(+)</text>
        <dbReference type="Rhea" id="RHEA:23708"/>
        <dbReference type="Rhea" id="RHEA-COMP:9602"/>
        <dbReference type="Rhea" id="RHEA-COMP:9603"/>
        <dbReference type="ChEBI" id="CHEBI:15378"/>
        <dbReference type="ChEBI" id="CHEBI:58405"/>
        <dbReference type="ChEBI" id="CHEBI:60033"/>
        <dbReference type="ChEBI" id="CHEBI:78435"/>
        <dbReference type="EC" id="2.4.99.28"/>
    </reaction>
</comment>
<evidence type="ECO:0000256" key="2">
    <source>
        <dbReference type="ARBA" id="ARBA00004236"/>
    </source>
</evidence>
<dbReference type="Pfam" id="PF14814">
    <property type="entry name" value="UB2H"/>
    <property type="match status" value="1"/>
</dbReference>
<comment type="caution">
    <text evidence="29">The sequence shown here is derived from an EMBL/GenBank/DDBJ whole genome shotgun (WGS) entry which is preliminary data.</text>
</comment>
<dbReference type="InterPro" id="IPR023346">
    <property type="entry name" value="Lysozyme-like_dom_sf"/>
</dbReference>
<keyword evidence="14 23" id="KW-0573">Peptidoglycan synthesis</keyword>
<keyword evidence="17" id="KW-0511">Multifunctional enzyme</keyword>
<feature type="domain" description="Bifunctional transglycosylase second" evidence="28">
    <location>
        <begin position="83"/>
        <end position="167"/>
    </location>
</feature>
<dbReference type="InterPro" id="IPR012338">
    <property type="entry name" value="Beta-lactam/transpept-like"/>
</dbReference>
<comment type="similarity">
    <text evidence="4 23">In the C-terminal section; belongs to the transpeptidase family.</text>
</comment>
<evidence type="ECO:0000256" key="14">
    <source>
        <dbReference type="ARBA" id="ARBA00022984"/>
    </source>
</evidence>
<dbReference type="InterPro" id="IPR050396">
    <property type="entry name" value="Glycosyltr_51/Transpeptidase"/>
</dbReference>
<keyword evidence="13 23" id="KW-0133">Cell shape</keyword>
<keyword evidence="25" id="KW-1133">Transmembrane helix</keyword>
<accession>A0ABP8Q434</accession>
<evidence type="ECO:0000256" key="15">
    <source>
        <dbReference type="ARBA" id="ARBA00023136"/>
    </source>
</evidence>
<comment type="pathway">
    <text evidence="3 23">Cell wall biogenesis; peptidoglycan biosynthesis.</text>
</comment>
<dbReference type="Gene3D" id="1.10.3810.10">
    <property type="entry name" value="Biosynthetic peptidoglycan transglycosylase-like"/>
    <property type="match status" value="1"/>
</dbReference>
<dbReference type="SUPFAM" id="SSF53955">
    <property type="entry name" value="Lysozyme-like"/>
    <property type="match status" value="1"/>
</dbReference>
<evidence type="ECO:0000256" key="3">
    <source>
        <dbReference type="ARBA" id="ARBA00004752"/>
    </source>
</evidence>
<evidence type="ECO:0000259" key="27">
    <source>
        <dbReference type="Pfam" id="PF00912"/>
    </source>
</evidence>
<dbReference type="Gene3D" id="3.30.2060.10">
    <property type="entry name" value="Penicillin-binding protein 1b domain"/>
    <property type="match status" value="1"/>
</dbReference>
<keyword evidence="30" id="KW-1185">Reference proteome</keyword>
<evidence type="ECO:0000256" key="17">
    <source>
        <dbReference type="ARBA" id="ARBA00023268"/>
    </source>
</evidence>
<comment type="similarity">
    <text evidence="5 23">In the N-terminal section; belongs to the glycosyltransferase 51 family.</text>
</comment>
<keyword evidence="11 23" id="KW-0808">Transferase</keyword>
<evidence type="ECO:0000259" key="28">
    <source>
        <dbReference type="Pfam" id="PF14814"/>
    </source>
</evidence>
<dbReference type="Proteomes" id="UP001501321">
    <property type="component" value="Unassembled WGS sequence"/>
</dbReference>
<comment type="function">
    <text evidence="1 23">Cell wall formation. Synthesis of cross-linked peptidoglycan from the lipid intermediates. The enzyme has a penicillin-insensitive transglycosylase N-terminal domain (formation of linear glycan strands) and a penicillin-sensitive transpeptidase C-terminal domain (cross-linking of the peptide subunits).</text>
</comment>